<gene>
    <name evidence="1" type="ORF">ACOLOM_LOCUS8049</name>
</gene>
<proteinExistence type="predicted"/>
<protein>
    <submittedName>
        <fullName evidence="1">9124_t:CDS:1</fullName>
    </submittedName>
</protein>
<accession>A0ACA9NB33</accession>
<evidence type="ECO:0000313" key="1">
    <source>
        <dbReference type="EMBL" id="CAG8644368.1"/>
    </source>
</evidence>
<dbReference type="Proteomes" id="UP000789525">
    <property type="component" value="Unassembled WGS sequence"/>
</dbReference>
<name>A0ACA9NB33_9GLOM</name>
<reference evidence="1" key="1">
    <citation type="submission" date="2021-06" db="EMBL/GenBank/DDBJ databases">
        <authorList>
            <person name="Kallberg Y."/>
            <person name="Tangrot J."/>
            <person name="Rosling A."/>
        </authorList>
    </citation>
    <scope>NUCLEOTIDE SEQUENCE</scope>
    <source>
        <strain evidence="1">CL356</strain>
    </source>
</reference>
<keyword evidence="2" id="KW-1185">Reference proteome</keyword>
<organism evidence="1 2">
    <name type="scientific">Acaulospora colombiana</name>
    <dbReference type="NCBI Taxonomy" id="27376"/>
    <lineage>
        <taxon>Eukaryota</taxon>
        <taxon>Fungi</taxon>
        <taxon>Fungi incertae sedis</taxon>
        <taxon>Mucoromycota</taxon>
        <taxon>Glomeromycotina</taxon>
        <taxon>Glomeromycetes</taxon>
        <taxon>Diversisporales</taxon>
        <taxon>Acaulosporaceae</taxon>
        <taxon>Acaulospora</taxon>
    </lineage>
</organism>
<sequence>MFKRQTSETCSSKPIVFVEYETKVGETWEETLEKVLVELRATEYAAAFLKPVKKSEAWDYDRVIKHPMDLQTMGRKIKSHSYMSKKAFGDDLTLIWDNCLTYNTDPNHPLRRAAQIMRKKSDAIMRRIPDRHERFAPSMIDRFKFTFSSPAPSSPSLQRQSLVVSQTKGQGPNGVTPSLVVEGPALVNGIDSSTLSTTALSGTLQGAPTTTSASTLGTASTAAPPPPATIAEGVDSEAKVTFKMGWSDKEFADRPALERSAESMGAFVSLNQQMDDFLASLDWDDHGESRNDYTACVGTDTWISSWALGSGYRSARECCFVYDYESGYTCNATTAHGSSTAYGGGCQSDAQAGEESVSGLAKSGNSMTVAPDGTVIKRSDSPDPTSSEILSKKRKRTSRQDDLFGPRKRAKLEKISLDAERNPLENWWLAVGSTTLLANAVPESFDSPPQPNLRHPRFRKPATRDGAMDVDTTPSKKRQSSVPKEKRSTLFKIMSENVRVRKRAREIAIKIADQIEDEKQGVDPEDFAPLVPPADVGGSLKKAKPWSQRAGLASRRREEYVETEISQIQAQDCMESVSTLILEHANFDSASASALRAFGDVAGKCIQNLGRTLKVLHETHHGKMTGEEMVLHALFSNSIGTVHELEAYIKGDIVKHGNNLSNMLNTLEEAAKRDEPVDEDAMFNDDNEVMTGLGDLGEDPYGFREMGLDAEFGLKTLIVPKRLLRPSAKAKTNDLCVSCLYIHTPLTSFCSGKAAEAEKYPTPPQFAPLETKRINDQIGLLQMYYHQRIAAITPIPPPLPPPRVATPPVATPIIPPKPPTPEPIPVEESSPKPEPEPAIKPVFDPYNPSALSIVVPIVPKQTLPASSTSAAATPTPAPAGQVLTGPDGSTIAPDGTVLPPVAGLPPLPGMESAPPSQMMFAVPEPPPILEDDEPDPSRVKVGPLGQIQVPSAATVAKQKRQHRAAQAKAAAAAAAATGMPPGTPVSAPLQSPSSATKSKKPSPKKPKKVEPVAATAAAAA</sequence>
<evidence type="ECO:0000313" key="2">
    <source>
        <dbReference type="Proteomes" id="UP000789525"/>
    </source>
</evidence>
<comment type="caution">
    <text evidence="1">The sequence shown here is derived from an EMBL/GenBank/DDBJ whole genome shotgun (WGS) entry which is preliminary data.</text>
</comment>
<dbReference type="EMBL" id="CAJVPT010019873">
    <property type="protein sequence ID" value="CAG8644368.1"/>
    <property type="molecule type" value="Genomic_DNA"/>
</dbReference>